<dbReference type="AlphaFoldDB" id="A0A1E3X5U3"/>
<reference evidence="6 7" key="1">
    <citation type="submission" date="2016-07" db="EMBL/GenBank/DDBJ databases">
        <title>Draft genome of Scalindua rubra, obtained from a brine-seawater interface in the Red Sea, sheds light on salt adaptation in anammox bacteria.</title>
        <authorList>
            <person name="Speth D.R."/>
            <person name="Lagkouvardos I."/>
            <person name="Wang Y."/>
            <person name="Qian P.-Y."/>
            <person name="Dutilh B.E."/>
            <person name="Jetten M.S."/>
        </authorList>
    </citation>
    <scope>NUCLEOTIDE SEQUENCE [LARGE SCALE GENOMIC DNA]</scope>
    <source>
        <strain evidence="6">BSI-1</strain>
    </source>
</reference>
<dbReference type="CDD" id="cd03528">
    <property type="entry name" value="Rieske_RO_ferredoxin"/>
    <property type="match status" value="1"/>
</dbReference>
<evidence type="ECO:0000313" key="6">
    <source>
        <dbReference type="EMBL" id="ODS31007.1"/>
    </source>
</evidence>
<gene>
    <name evidence="6" type="primary">todB</name>
    <name evidence="6" type="ORF">SCARUB_03885</name>
</gene>
<keyword evidence="6" id="KW-0223">Dioxygenase</keyword>
<dbReference type="Proteomes" id="UP000094056">
    <property type="component" value="Unassembled WGS sequence"/>
</dbReference>
<dbReference type="Gene3D" id="2.102.10.10">
    <property type="entry name" value="Rieske [2Fe-2S] iron-sulphur domain"/>
    <property type="match status" value="1"/>
</dbReference>
<sequence>MKFIKAANVGDIKEGEIKRVELDGNTIVIVNLDGEYYAISDTCSHEEASLSEGELDGNVITCPKHGSRFDVKTGRVLSLPAMFPIPTYEIKVEGTDIKVAMDN</sequence>
<evidence type="ECO:0000256" key="2">
    <source>
        <dbReference type="ARBA" id="ARBA00022723"/>
    </source>
</evidence>
<keyword evidence="1" id="KW-0001">2Fe-2S</keyword>
<dbReference type="PROSITE" id="PS51296">
    <property type="entry name" value="RIESKE"/>
    <property type="match status" value="1"/>
</dbReference>
<dbReference type="GO" id="GO:0051537">
    <property type="term" value="F:2 iron, 2 sulfur cluster binding"/>
    <property type="evidence" value="ECO:0007669"/>
    <property type="project" value="UniProtKB-KW"/>
</dbReference>
<dbReference type="PANTHER" id="PTHR21496:SF23">
    <property type="entry name" value="3-PHENYLPROPIONATE_CINNAMIC ACID DIOXYGENASE FERREDOXIN SUBUNIT"/>
    <property type="match status" value="1"/>
</dbReference>
<protein>
    <submittedName>
        <fullName evidence="6">Toluene 1,2-dioxygenase system ferredoxin subunit</fullName>
    </submittedName>
</protein>
<proteinExistence type="predicted"/>
<evidence type="ECO:0000313" key="7">
    <source>
        <dbReference type="Proteomes" id="UP000094056"/>
    </source>
</evidence>
<keyword evidence="6" id="KW-0560">Oxidoreductase</keyword>
<evidence type="ECO:0000256" key="3">
    <source>
        <dbReference type="ARBA" id="ARBA00023004"/>
    </source>
</evidence>
<keyword evidence="3" id="KW-0408">Iron</keyword>
<evidence type="ECO:0000259" key="5">
    <source>
        <dbReference type="PROSITE" id="PS51296"/>
    </source>
</evidence>
<dbReference type="EMBL" id="MAYW01000153">
    <property type="protein sequence ID" value="ODS31007.1"/>
    <property type="molecule type" value="Genomic_DNA"/>
</dbReference>
<comment type="caution">
    <text evidence="6">The sequence shown here is derived from an EMBL/GenBank/DDBJ whole genome shotgun (WGS) entry which is preliminary data.</text>
</comment>
<evidence type="ECO:0000256" key="1">
    <source>
        <dbReference type="ARBA" id="ARBA00022714"/>
    </source>
</evidence>
<name>A0A1E3X5U3_9BACT</name>
<keyword evidence="4" id="KW-0411">Iron-sulfur</keyword>
<dbReference type="GO" id="GO:0051213">
    <property type="term" value="F:dioxygenase activity"/>
    <property type="evidence" value="ECO:0007669"/>
    <property type="project" value="UniProtKB-KW"/>
</dbReference>
<keyword evidence="2" id="KW-0479">Metal-binding</keyword>
<organism evidence="6 7">
    <name type="scientific">Candidatus Scalindua rubra</name>
    <dbReference type="NCBI Taxonomy" id="1872076"/>
    <lineage>
        <taxon>Bacteria</taxon>
        <taxon>Pseudomonadati</taxon>
        <taxon>Planctomycetota</taxon>
        <taxon>Candidatus Brocadiia</taxon>
        <taxon>Candidatus Brocadiales</taxon>
        <taxon>Candidatus Scalinduaceae</taxon>
        <taxon>Candidatus Scalindua</taxon>
    </lineage>
</organism>
<dbReference type="SUPFAM" id="SSF50022">
    <property type="entry name" value="ISP domain"/>
    <property type="match status" value="1"/>
</dbReference>
<dbReference type="GO" id="GO:0046872">
    <property type="term" value="F:metal ion binding"/>
    <property type="evidence" value="ECO:0007669"/>
    <property type="project" value="UniProtKB-KW"/>
</dbReference>
<dbReference type="PANTHER" id="PTHR21496">
    <property type="entry name" value="FERREDOXIN-RELATED"/>
    <property type="match status" value="1"/>
</dbReference>
<dbReference type="InterPro" id="IPR017941">
    <property type="entry name" value="Rieske_2Fe-2S"/>
</dbReference>
<dbReference type="Pfam" id="PF00355">
    <property type="entry name" value="Rieske"/>
    <property type="match status" value="1"/>
</dbReference>
<feature type="domain" description="Rieske" evidence="5">
    <location>
        <begin position="4"/>
        <end position="99"/>
    </location>
</feature>
<accession>A0A1E3X5U3</accession>
<evidence type="ECO:0000256" key="4">
    <source>
        <dbReference type="ARBA" id="ARBA00023014"/>
    </source>
</evidence>
<dbReference type="InterPro" id="IPR036922">
    <property type="entry name" value="Rieske_2Fe-2S_sf"/>
</dbReference>